<proteinExistence type="predicted"/>
<dbReference type="AlphaFoldDB" id="A0A1G2AB49"/>
<comment type="caution">
    <text evidence="1">The sequence shown here is derived from an EMBL/GenBank/DDBJ whole genome shotgun (WGS) entry which is preliminary data.</text>
</comment>
<evidence type="ECO:0000313" key="1">
    <source>
        <dbReference type="EMBL" id="OGY73736.1"/>
    </source>
</evidence>
<name>A0A1G2AB49_9BACT</name>
<dbReference type="InterPro" id="IPR028964">
    <property type="entry name" value="Imm8"/>
</dbReference>
<sequence length="111" mass="13215">MVTFMITDLKQKKKFFKGYWFLEYPGLDDWPEDIYNVYSFMNVDVGYEGAKGISSYRFHVYTPQKLAEIIKEHKFIFCRHTLIVEKFDLELIKKAIEGILPEIEKYGDDVT</sequence>
<dbReference type="Pfam" id="PF15586">
    <property type="entry name" value="Imm8"/>
    <property type="match status" value="1"/>
</dbReference>
<gene>
    <name evidence="1" type="ORF">A3H61_00075</name>
</gene>
<organism evidence="1 2">
    <name type="scientific">Candidatus Jacksonbacteria bacterium RIFCSPLOWO2_02_FULL_44_20</name>
    <dbReference type="NCBI Taxonomy" id="1798460"/>
    <lineage>
        <taxon>Bacteria</taxon>
        <taxon>Candidatus Jacksoniibacteriota</taxon>
    </lineage>
</organism>
<dbReference type="Proteomes" id="UP000178315">
    <property type="component" value="Unassembled WGS sequence"/>
</dbReference>
<dbReference type="EMBL" id="MHJU01000008">
    <property type="protein sequence ID" value="OGY73736.1"/>
    <property type="molecule type" value="Genomic_DNA"/>
</dbReference>
<reference evidence="1 2" key="1">
    <citation type="journal article" date="2016" name="Nat. Commun.">
        <title>Thousands of microbial genomes shed light on interconnected biogeochemical processes in an aquifer system.</title>
        <authorList>
            <person name="Anantharaman K."/>
            <person name="Brown C.T."/>
            <person name="Hug L.A."/>
            <person name="Sharon I."/>
            <person name="Castelle C.J."/>
            <person name="Probst A.J."/>
            <person name="Thomas B.C."/>
            <person name="Singh A."/>
            <person name="Wilkins M.J."/>
            <person name="Karaoz U."/>
            <person name="Brodie E.L."/>
            <person name="Williams K.H."/>
            <person name="Hubbard S.S."/>
            <person name="Banfield J.F."/>
        </authorList>
    </citation>
    <scope>NUCLEOTIDE SEQUENCE [LARGE SCALE GENOMIC DNA]</scope>
</reference>
<protein>
    <submittedName>
        <fullName evidence="1">Uncharacterized protein</fullName>
    </submittedName>
</protein>
<evidence type="ECO:0000313" key="2">
    <source>
        <dbReference type="Proteomes" id="UP000178315"/>
    </source>
</evidence>
<accession>A0A1G2AB49</accession>